<keyword evidence="5" id="KW-1185">Reference proteome</keyword>
<dbReference type="AlphaFoldDB" id="A0A5Q2MH52"/>
<dbReference type="Gene3D" id="3.60.10.10">
    <property type="entry name" value="Endonuclease/exonuclease/phosphatase"/>
    <property type="match status" value="1"/>
</dbReference>
<dbReference type="GO" id="GO:0016798">
    <property type="term" value="F:hydrolase activity, acting on glycosyl bonds"/>
    <property type="evidence" value="ECO:0007669"/>
    <property type="project" value="UniProtKB-KW"/>
</dbReference>
<name>A0A5Q2MH52_9ACTN</name>
<feature type="domain" description="Endonuclease/exonuclease/phosphatase" evidence="3">
    <location>
        <begin position="135"/>
        <end position="407"/>
    </location>
</feature>
<proteinExistence type="predicted"/>
<evidence type="ECO:0000256" key="1">
    <source>
        <dbReference type="ARBA" id="ARBA00023295"/>
    </source>
</evidence>
<evidence type="ECO:0000313" key="5">
    <source>
        <dbReference type="Proteomes" id="UP000392064"/>
    </source>
</evidence>
<organism evidence="4 5">
    <name type="scientific">Aeromicrobium yanjiei</name>
    <dbReference type="NCBI Taxonomy" id="2662028"/>
    <lineage>
        <taxon>Bacteria</taxon>
        <taxon>Bacillati</taxon>
        <taxon>Actinomycetota</taxon>
        <taxon>Actinomycetes</taxon>
        <taxon>Propionibacteriales</taxon>
        <taxon>Nocardioidaceae</taxon>
        <taxon>Aeromicrobium</taxon>
    </lineage>
</organism>
<evidence type="ECO:0000259" key="3">
    <source>
        <dbReference type="Pfam" id="PF03372"/>
    </source>
</evidence>
<gene>
    <name evidence="4" type="ORF">GEV26_02740</name>
</gene>
<keyword evidence="2" id="KW-0119">Carbohydrate metabolism</keyword>
<dbReference type="GO" id="GO:0000272">
    <property type="term" value="P:polysaccharide catabolic process"/>
    <property type="evidence" value="ECO:0007669"/>
    <property type="project" value="UniProtKB-KW"/>
</dbReference>
<keyword evidence="2" id="KW-0624">Polysaccharide degradation</keyword>
<dbReference type="InterPro" id="IPR036116">
    <property type="entry name" value="FN3_sf"/>
</dbReference>
<keyword evidence="1" id="KW-0378">Hydrolase</keyword>
<sequence length="417" mass="45627">MRIPVVGVLVGLLVLAGLQPAAAASTPGKVGLVSFVGANYSRTHDTTSLSLDWSDIRSAKKYQVFMSRSYSMSKAKTYTVRSSKITVSGLSRGRDYFFQVRGINGSKKGKKSTRVGRTTIVRPGPTKGMLAVRVMTYNLCSAVCDQKSTTRYPWVRTSATSPSPRQPAALERIAAASPDVLATQEAGELTTPPPGYAEAINVSAKRLYYKASRFDLADKPAYEYGSKDKNGCRATTAPDAQTGHVFLGWHAKGCRYAVWAELVEKSTGRHFLTFDVHTVAGTNSTAVTNRRAEMNLLFAAAAQVNTANLPVVFAGDFNSHKNRTPDVVGAAMKAHNFRDAYDLARTVERQHLNSYNNFKTAPVISYKWGDHVDHVYVNPWRSRVDAWRNIVLIGADGRLVKPIPSDHSPLVIDVRLG</sequence>
<dbReference type="SUPFAM" id="SSF49265">
    <property type="entry name" value="Fibronectin type III"/>
    <property type="match status" value="1"/>
</dbReference>
<dbReference type="KEGG" id="aef:GEV26_02740"/>
<dbReference type="Pfam" id="PF03372">
    <property type="entry name" value="Exo_endo_phos"/>
    <property type="match status" value="1"/>
</dbReference>
<dbReference type="CDD" id="cd00063">
    <property type="entry name" value="FN3"/>
    <property type="match status" value="1"/>
</dbReference>
<dbReference type="InterPro" id="IPR013783">
    <property type="entry name" value="Ig-like_fold"/>
</dbReference>
<reference evidence="4 5" key="1">
    <citation type="submission" date="2019-11" db="EMBL/GenBank/DDBJ databases">
        <authorList>
            <person name="Li J."/>
        </authorList>
    </citation>
    <scope>NUCLEOTIDE SEQUENCE [LARGE SCALE GENOMIC DNA]</scope>
    <source>
        <strain evidence="4 5">MF47</strain>
    </source>
</reference>
<dbReference type="Gene3D" id="2.60.40.10">
    <property type="entry name" value="Immunoglobulins"/>
    <property type="match status" value="1"/>
</dbReference>
<dbReference type="InterPro" id="IPR003961">
    <property type="entry name" value="FN3_dom"/>
</dbReference>
<dbReference type="EMBL" id="CP045737">
    <property type="protein sequence ID" value="QGG40372.1"/>
    <property type="molecule type" value="Genomic_DNA"/>
</dbReference>
<dbReference type="InterPro" id="IPR036691">
    <property type="entry name" value="Endo/exonu/phosph_ase_sf"/>
</dbReference>
<dbReference type="SUPFAM" id="SSF56219">
    <property type="entry name" value="DNase I-like"/>
    <property type="match status" value="1"/>
</dbReference>
<dbReference type="InterPro" id="IPR005135">
    <property type="entry name" value="Endo/exonuclease/phosphatase"/>
</dbReference>
<evidence type="ECO:0000313" key="4">
    <source>
        <dbReference type="EMBL" id="QGG40372.1"/>
    </source>
</evidence>
<protein>
    <recommendedName>
        <fullName evidence="3">Endonuclease/exonuclease/phosphatase domain-containing protein</fullName>
    </recommendedName>
</protein>
<dbReference type="Proteomes" id="UP000392064">
    <property type="component" value="Chromosome"/>
</dbReference>
<evidence type="ECO:0000256" key="2">
    <source>
        <dbReference type="ARBA" id="ARBA00023326"/>
    </source>
</evidence>
<keyword evidence="1" id="KW-0326">Glycosidase</keyword>
<dbReference type="RefSeq" id="WP_153651644.1">
    <property type="nucleotide sequence ID" value="NZ_CP045737.1"/>
</dbReference>
<accession>A0A5Q2MH52</accession>